<reference evidence="3 4" key="1">
    <citation type="submission" date="2018-02" db="EMBL/GenBank/DDBJ databases">
        <title>Genomic Encyclopedia of Archaeal and Bacterial Type Strains, Phase II (KMG-II): from individual species to whole genera.</title>
        <authorList>
            <person name="Goeker M."/>
        </authorList>
    </citation>
    <scope>NUCLEOTIDE SEQUENCE [LARGE SCALE GENOMIC DNA]</scope>
    <source>
        <strain evidence="3 4">DSM 29526</strain>
    </source>
</reference>
<dbReference type="GO" id="GO:0008080">
    <property type="term" value="F:N-acetyltransferase activity"/>
    <property type="evidence" value="ECO:0007669"/>
    <property type="project" value="InterPro"/>
</dbReference>
<sequence length="165" mass="17931">MLHLRPIQPEDNAAVARLIKTVMTEFHCTGDGYSINDPELADMFSAYTEARSAFFVLVDSHQQIVGAGGYAPLHASGPEVCELRKMYLLPDVRGHGGGKQLLEHCLAEAGRDGFSKMYLETVAGMTTAAKLYAKYGFTPLDAPLGHTGHSACDRYMIRDLTPSAP</sequence>
<name>A0A2S6I9S9_9BACT</name>
<dbReference type="InterPro" id="IPR016181">
    <property type="entry name" value="Acyl_CoA_acyltransferase"/>
</dbReference>
<dbReference type="PANTHER" id="PTHR13947:SF37">
    <property type="entry name" value="LD18367P"/>
    <property type="match status" value="1"/>
</dbReference>
<dbReference type="InterPro" id="IPR050769">
    <property type="entry name" value="NAT_camello-type"/>
</dbReference>
<dbReference type="PANTHER" id="PTHR13947">
    <property type="entry name" value="GNAT FAMILY N-ACETYLTRANSFERASE"/>
    <property type="match status" value="1"/>
</dbReference>
<dbReference type="Gene3D" id="3.40.630.30">
    <property type="match status" value="1"/>
</dbReference>
<dbReference type="RefSeq" id="WP_104418817.1">
    <property type="nucleotide sequence ID" value="NZ_PTJC01000005.1"/>
</dbReference>
<feature type="domain" description="N-acetyltransferase" evidence="2">
    <location>
        <begin position="2"/>
        <end position="161"/>
    </location>
</feature>
<protein>
    <submittedName>
        <fullName evidence="3">Putative acetyltransferase</fullName>
    </submittedName>
</protein>
<dbReference type="SUPFAM" id="SSF55729">
    <property type="entry name" value="Acyl-CoA N-acyltransferases (Nat)"/>
    <property type="match status" value="1"/>
</dbReference>
<evidence type="ECO:0000259" key="2">
    <source>
        <dbReference type="PROSITE" id="PS51186"/>
    </source>
</evidence>
<dbReference type="OrthoDB" id="5419426at2"/>
<keyword evidence="1 3" id="KW-0808">Transferase</keyword>
<keyword evidence="4" id="KW-1185">Reference proteome</keyword>
<dbReference type="CDD" id="cd04301">
    <property type="entry name" value="NAT_SF"/>
    <property type="match status" value="1"/>
</dbReference>
<proteinExistence type="predicted"/>
<evidence type="ECO:0000313" key="3">
    <source>
        <dbReference type="EMBL" id="PPK88253.1"/>
    </source>
</evidence>
<dbReference type="InterPro" id="IPR000182">
    <property type="entry name" value="GNAT_dom"/>
</dbReference>
<evidence type="ECO:0000256" key="1">
    <source>
        <dbReference type="ARBA" id="ARBA00022679"/>
    </source>
</evidence>
<gene>
    <name evidence="3" type="ORF">CLV84_1218</name>
</gene>
<dbReference type="EMBL" id="PTJC01000005">
    <property type="protein sequence ID" value="PPK88253.1"/>
    <property type="molecule type" value="Genomic_DNA"/>
</dbReference>
<dbReference type="Pfam" id="PF00583">
    <property type="entry name" value="Acetyltransf_1"/>
    <property type="match status" value="1"/>
</dbReference>
<dbReference type="AlphaFoldDB" id="A0A2S6I9S9"/>
<organism evidence="3 4">
    <name type="scientific">Neolewinella xylanilytica</name>
    <dbReference type="NCBI Taxonomy" id="1514080"/>
    <lineage>
        <taxon>Bacteria</taxon>
        <taxon>Pseudomonadati</taxon>
        <taxon>Bacteroidota</taxon>
        <taxon>Saprospiria</taxon>
        <taxon>Saprospirales</taxon>
        <taxon>Lewinellaceae</taxon>
        <taxon>Neolewinella</taxon>
    </lineage>
</organism>
<dbReference type="PROSITE" id="PS51186">
    <property type="entry name" value="GNAT"/>
    <property type="match status" value="1"/>
</dbReference>
<accession>A0A2S6I9S9</accession>
<dbReference type="Proteomes" id="UP000237662">
    <property type="component" value="Unassembled WGS sequence"/>
</dbReference>
<evidence type="ECO:0000313" key="4">
    <source>
        <dbReference type="Proteomes" id="UP000237662"/>
    </source>
</evidence>
<comment type="caution">
    <text evidence="3">The sequence shown here is derived from an EMBL/GenBank/DDBJ whole genome shotgun (WGS) entry which is preliminary data.</text>
</comment>